<evidence type="ECO:0000256" key="2">
    <source>
        <dbReference type="PROSITE-ProRule" id="PRU00708"/>
    </source>
</evidence>
<evidence type="ECO:0000313" key="4">
    <source>
        <dbReference type="EMBL" id="KAK4504639.1"/>
    </source>
</evidence>
<feature type="region of interest" description="Disordered" evidence="3">
    <location>
        <begin position="975"/>
        <end position="1007"/>
    </location>
</feature>
<feature type="compositionally biased region" description="Basic and acidic residues" evidence="3">
    <location>
        <begin position="463"/>
        <end position="478"/>
    </location>
</feature>
<sequence>MATPYVCSACRSKLLRPSLRVPHSISQTSTRHKSSQARDEINRLLQDSNGRKQTANAELRSAPSQYSNGNGSTIGRYSGKELRPEQLLNQLDQPGQTISNGHAARREAREPRPPQRSNNSIIQTDGVKSGNEAPHYARLSRNAEQYQTQLIAHANEGDFQGCWQALKLLENECGDIEPRAARTLYLNRDLIPSLQKLLHKATEQWLDGLAGHKHTPELPSPYDIHRILFRLRAISPGLYRPTLWAVASRIADLHYSKKLTNEPSGTVQSAVGLLVQMWRICMAIPASFTRGPATTSRFIPASILADHTDWSFLPPAETFALSKSDTRSHSTFESMLPLLLPMHSKQQIDQPGQSEYASAALITLDLVRSIQTEGPDGQNVPLSQLPEIAPFVRVLEAILNAVPAPRIPTTLERKVARLEDPELLSQYESMMARLGLYDDRPQRGNAAARDVGSEHQPASGSNGDHDALGDTGRSSDDIEFAEKPRTPQIESFALLNVKRLGRALEARDMYQVEKIRREVYAFAGSHQDDPKAVPLELYEHLMLTFLSLRNPKAAIEIWNQIMTLGYQPTVKTYSVMMRGARTSKDRAGMEAFWHKMRQSGFQPDEHAWSIRIYGLFGLDAARQGMDALNEMGREWLAAAKAKATQGMPPAQSKKFAARQDIVSELLRTYPGSVDGVPRPNVVIVNSAISSLAQRRDYIISDVLKWSHAFGIEPDLTTFNALLNVSMRKGEATEAMNILQSMQKRGIQGDSTTWTVLLTALFHGGFLDGLDHLAQQKKILGFLEALESQDGAMSGVDEKGYALIINHLLKQYSNPTAADAVMNRMIATGRQPTTHIYTILLTYYFDTQPEPDLAAVQALWRHIESHNRGWGAVLDNLFYDRMIEGYARHHRLAGIQPALGFLKRARQAGQRNGWMALEAVSRALAERQQWDRLRALIDQVSVDMRENRGSTSNLGQREFFSFIDQTGLLAGQESLAMQHRRSKPSRDGPLVRAAAGAAEGAWSRSLAD</sequence>
<dbReference type="NCBIfam" id="TIGR00756">
    <property type="entry name" value="PPR"/>
    <property type="match status" value="1"/>
</dbReference>
<evidence type="ECO:0000256" key="1">
    <source>
        <dbReference type="ARBA" id="ARBA00022737"/>
    </source>
</evidence>
<dbReference type="InterPro" id="IPR011990">
    <property type="entry name" value="TPR-like_helical_dom_sf"/>
</dbReference>
<dbReference type="InterPro" id="IPR051222">
    <property type="entry name" value="PPR/CCM1_RNA-binding"/>
</dbReference>
<dbReference type="PANTHER" id="PTHR47942:SF48">
    <property type="entry name" value="OS05G0355200 PROTEIN"/>
    <property type="match status" value="1"/>
</dbReference>
<evidence type="ECO:0008006" key="6">
    <source>
        <dbReference type="Google" id="ProtNLM"/>
    </source>
</evidence>
<feature type="region of interest" description="Disordered" evidence="3">
    <location>
        <begin position="442"/>
        <end position="478"/>
    </location>
</feature>
<dbReference type="EMBL" id="JAXOVC010000002">
    <property type="protein sequence ID" value="KAK4504639.1"/>
    <property type="molecule type" value="Genomic_DNA"/>
</dbReference>
<feature type="compositionally biased region" description="Basic and acidic residues" evidence="3">
    <location>
        <begin position="104"/>
        <end position="113"/>
    </location>
</feature>
<gene>
    <name evidence="4" type="ORF">PRZ48_002600</name>
</gene>
<dbReference type="PANTHER" id="PTHR47942">
    <property type="entry name" value="TETRATRICOPEPTIDE REPEAT (TPR)-LIKE SUPERFAMILY PROTEIN-RELATED"/>
    <property type="match status" value="1"/>
</dbReference>
<feature type="region of interest" description="Disordered" evidence="3">
    <location>
        <begin position="46"/>
        <end position="77"/>
    </location>
</feature>
<feature type="repeat" description="PPR" evidence="2">
    <location>
        <begin position="714"/>
        <end position="748"/>
    </location>
</feature>
<proteinExistence type="predicted"/>
<feature type="compositionally biased region" description="Polar residues" evidence="3">
    <location>
        <begin position="91"/>
        <end position="100"/>
    </location>
</feature>
<feature type="region of interest" description="Disordered" evidence="3">
    <location>
        <begin position="91"/>
        <end position="133"/>
    </location>
</feature>
<dbReference type="PROSITE" id="PS51375">
    <property type="entry name" value="PPR"/>
    <property type="match status" value="2"/>
</dbReference>
<dbReference type="InterPro" id="IPR002885">
    <property type="entry name" value="PPR_rpt"/>
</dbReference>
<accession>A0ABR0ESP0</accession>
<dbReference type="Gene3D" id="1.25.40.10">
    <property type="entry name" value="Tetratricopeptide repeat domain"/>
    <property type="match status" value="3"/>
</dbReference>
<evidence type="ECO:0000256" key="3">
    <source>
        <dbReference type="SAM" id="MobiDB-lite"/>
    </source>
</evidence>
<name>A0ABR0ESP0_ZASCE</name>
<keyword evidence="1" id="KW-0677">Repeat</keyword>
<reference evidence="4 5" key="1">
    <citation type="journal article" date="2023" name="G3 (Bethesda)">
        <title>A chromosome-level genome assembly of Zasmidium syzygii isolated from banana leaves.</title>
        <authorList>
            <person name="van Westerhoven A.C."/>
            <person name="Mehrabi R."/>
            <person name="Talebi R."/>
            <person name="Steentjes M.B.F."/>
            <person name="Corcolon B."/>
            <person name="Chong P.A."/>
            <person name="Kema G.H.J."/>
            <person name="Seidl M.F."/>
        </authorList>
    </citation>
    <scope>NUCLEOTIDE SEQUENCE [LARGE SCALE GENOMIC DNA]</scope>
    <source>
        <strain evidence="4 5">P124</strain>
    </source>
</reference>
<feature type="repeat" description="PPR" evidence="2">
    <location>
        <begin position="569"/>
        <end position="603"/>
    </location>
</feature>
<dbReference type="Proteomes" id="UP001305779">
    <property type="component" value="Unassembled WGS sequence"/>
</dbReference>
<protein>
    <recommendedName>
        <fullName evidence="6">Pentatricopeptide repeat-containing protein</fullName>
    </recommendedName>
</protein>
<dbReference type="Pfam" id="PF13041">
    <property type="entry name" value="PPR_2"/>
    <property type="match status" value="1"/>
</dbReference>
<organism evidence="4 5">
    <name type="scientific">Zasmidium cellare</name>
    <name type="common">Wine cellar mold</name>
    <name type="synonym">Racodium cellare</name>
    <dbReference type="NCBI Taxonomy" id="395010"/>
    <lineage>
        <taxon>Eukaryota</taxon>
        <taxon>Fungi</taxon>
        <taxon>Dikarya</taxon>
        <taxon>Ascomycota</taxon>
        <taxon>Pezizomycotina</taxon>
        <taxon>Dothideomycetes</taxon>
        <taxon>Dothideomycetidae</taxon>
        <taxon>Mycosphaerellales</taxon>
        <taxon>Mycosphaerellaceae</taxon>
        <taxon>Zasmidium</taxon>
    </lineage>
</organism>
<keyword evidence="5" id="KW-1185">Reference proteome</keyword>
<evidence type="ECO:0000313" key="5">
    <source>
        <dbReference type="Proteomes" id="UP001305779"/>
    </source>
</evidence>
<feature type="compositionally biased region" description="Polar residues" evidence="3">
    <location>
        <begin position="46"/>
        <end position="75"/>
    </location>
</feature>
<comment type="caution">
    <text evidence="4">The sequence shown here is derived from an EMBL/GenBank/DDBJ whole genome shotgun (WGS) entry which is preliminary data.</text>
</comment>